<sequence length="662" mass="74469">MEGPTMATAGSQQQGSHEVAARALGDRPLKRDPACVECRQRKLKCDRKHPCSECITHGRHCLAPPPPGPRKPRRKNHYELRDKLASIESLLEECMGSKPIYHANETPPVLTDQESPTDGQNHDYHRPKVQSPGWLVQTKNGVEFRDSKTASATREDEQTIRALFEVESEQSTWLPALAFLNQHHGSIGISPASGLSYNCVPSSPNIIILWRVFLDRVNPVTKILHVPTFQANIADAVSNFHAIPPVTQGLLFSIFLAASGSLSQKEHWDMLRWSKKDASTVLSRGFKTAMARYNYLRRFNEDTIRSLIFYSLHQRTLRDPVDPWILNGIVVNIAHRLSLHIDGTRLGFSPFQTEMRRRLWWQTVLIEAKTSAASCISAKVLPSSRDTHIPLNINDEDLHPSMKEAPCARNGPSEMSYCIHTYEAESLAMDMQIPSVDEVLWGQASSNPASASVHTAVPSPHPFDSPFVTAIQDALQKFDQTLGPLERRLLSDSAANPLHAMALYARTSLAAIVQIVITPLEAAPGWGTEIHGPEDKFFNVGLVALEILLEQRRLAGHQFAWLVDLDFKIQTFYYLGAQLQNRVSGSLAERTWAVIEKMYACREDLWELKDEENMTLANLLIVAWSRRAEHFLRGRVLLLEPPFVTRLRDEVMMIKAEALSLF</sequence>
<proteinExistence type="predicted"/>
<evidence type="ECO:0000256" key="4">
    <source>
        <dbReference type="SAM" id="MobiDB-lite"/>
    </source>
</evidence>
<dbReference type="CDD" id="cd12148">
    <property type="entry name" value="fungal_TF_MHR"/>
    <property type="match status" value="1"/>
</dbReference>
<keyword evidence="3" id="KW-0539">Nucleus</keyword>
<organism evidence="6 7">
    <name type="scientific">Colletotrichum scovillei</name>
    <dbReference type="NCBI Taxonomy" id="1209932"/>
    <lineage>
        <taxon>Eukaryota</taxon>
        <taxon>Fungi</taxon>
        <taxon>Dikarya</taxon>
        <taxon>Ascomycota</taxon>
        <taxon>Pezizomycotina</taxon>
        <taxon>Sordariomycetes</taxon>
        <taxon>Hypocreomycetidae</taxon>
        <taxon>Glomerellales</taxon>
        <taxon>Glomerellaceae</taxon>
        <taxon>Colletotrichum</taxon>
        <taxon>Colletotrichum acutatum species complex</taxon>
    </lineage>
</organism>
<protein>
    <submittedName>
        <fullName evidence="6">Fungal specific transcription factor domain-containing protein</fullName>
    </submittedName>
</protein>
<dbReference type="GO" id="GO:0003677">
    <property type="term" value="F:DNA binding"/>
    <property type="evidence" value="ECO:0007669"/>
    <property type="project" value="InterPro"/>
</dbReference>
<reference evidence="6" key="1">
    <citation type="submission" date="2021-05" db="EMBL/GenBank/DDBJ databases">
        <title>Comparative genomics of three Colletotrichum scovillei strains and genetic complementation revealed genes involved fungal growth and virulence on chili pepper.</title>
        <authorList>
            <person name="Hsieh D.-K."/>
            <person name="Chuang S.-C."/>
            <person name="Chen C.-Y."/>
            <person name="Chao Y.-T."/>
            <person name="Lu M.-Y.J."/>
            <person name="Lee M.-H."/>
            <person name="Shih M.-C."/>
        </authorList>
    </citation>
    <scope>NUCLEOTIDE SEQUENCE</scope>
    <source>
        <strain evidence="6">Coll-153</strain>
    </source>
</reference>
<dbReference type="InterPro" id="IPR036864">
    <property type="entry name" value="Zn2-C6_fun-type_DNA-bd_sf"/>
</dbReference>
<evidence type="ECO:0000313" key="6">
    <source>
        <dbReference type="EMBL" id="KAG7043174.1"/>
    </source>
</evidence>
<dbReference type="Pfam" id="PF04082">
    <property type="entry name" value="Fungal_trans"/>
    <property type="match status" value="1"/>
</dbReference>
<dbReference type="PROSITE" id="PS00463">
    <property type="entry name" value="ZN2_CY6_FUNGAL_1"/>
    <property type="match status" value="1"/>
</dbReference>
<evidence type="ECO:0000256" key="3">
    <source>
        <dbReference type="ARBA" id="ARBA00023242"/>
    </source>
</evidence>
<feature type="domain" description="Zn(2)-C6 fungal-type" evidence="5">
    <location>
        <begin position="34"/>
        <end position="61"/>
    </location>
</feature>
<evidence type="ECO:0000256" key="1">
    <source>
        <dbReference type="ARBA" id="ARBA00004123"/>
    </source>
</evidence>
<dbReference type="SUPFAM" id="SSF57701">
    <property type="entry name" value="Zn2/Cys6 DNA-binding domain"/>
    <property type="match status" value="1"/>
</dbReference>
<evidence type="ECO:0000256" key="2">
    <source>
        <dbReference type="ARBA" id="ARBA00022723"/>
    </source>
</evidence>
<dbReference type="PANTHER" id="PTHR31001:SF85">
    <property type="entry name" value="ZN(II)2CYS6 TRANSCRIPTION FACTOR (EUROFUNG)"/>
    <property type="match status" value="1"/>
</dbReference>
<keyword evidence="7" id="KW-1185">Reference proteome</keyword>
<dbReference type="Pfam" id="PF00172">
    <property type="entry name" value="Zn_clus"/>
    <property type="match status" value="1"/>
</dbReference>
<dbReference type="PANTHER" id="PTHR31001">
    <property type="entry name" value="UNCHARACTERIZED TRANSCRIPTIONAL REGULATORY PROTEIN"/>
    <property type="match status" value="1"/>
</dbReference>
<dbReference type="GO" id="GO:0005634">
    <property type="term" value="C:nucleus"/>
    <property type="evidence" value="ECO:0007669"/>
    <property type="project" value="UniProtKB-SubCell"/>
</dbReference>
<dbReference type="Proteomes" id="UP000699042">
    <property type="component" value="Unassembled WGS sequence"/>
</dbReference>
<keyword evidence="2" id="KW-0479">Metal-binding</keyword>
<dbReference type="GO" id="GO:0008270">
    <property type="term" value="F:zinc ion binding"/>
    <property type="evidence" value="ECO:0007669"/>
    <property type="project" value="InterPro"/>
</dbReference>
<dbReference type="Gene3D" id="4.10.240.10">
    <property type="entry name" value="Zn(2)-C6 fungal-type DNA-binding domain"/>
    <property type="match status" value="1"/>
</dbReference>
<dbReference type="InterPro" id="IPR050613">
    <property type="entry name" value="Sec_Metabolite_Reg"/>
</dbReference>
<dbReference type="GO" id="GO:0000981">
    <property type="term" value="F:DNA-binding transcription factor activity, RNA polymerase II-specific"/>
    <property type="evidence" value="ECO:0007669"/>
    <property type="project" value="InterPro"/>
</dbReference>
<evidence type="ECO:0000313" key="7">
    <source>
        <dbReference type="Proteomes" id="UP000699042"/>
    </source>
</evidence>
<evidence type="ECO:0000259" key="5">
    <source>
        <dbReference type="PROSITE" id="PS50048"/>
    </source>
</evidence>
<dbReference type="EMBL" id="JAESDN010000012">
    <property type="protein sequence ID" value="KAG7043174.1"/>
    <property type="molecule type" value="Genomic_DNA"/>
</dbReference>
<dbReference type="AlphaFoldDB" id="A0A9P7QTF4"/>
<accession>A0A9P7QTF4</accession>
<comment type="subcellular location">
    <subcellularLocation>
        <location evidence="1">Nucleus</location>
    </subcellularLocation>
</comment>
<comment type="caution">
    <text evidence="6">The sequence shown here is derived from an EMBL/GenBank/DDBJ whole genome shotgun (WGS) entry which is preliminary data.</text>
</comment>
<dbReference type="GO" id="GO:0006351">
    <property type="term" value="P:DNA-templated transcription"/>
    <property type="evidence" value="ECO:0007669"/>
    <property type="project" value="InterPro"/>
</dbReference>
<dbReference type="InterPro" id="IPR007219">
    <property type="entry name" value="XnlR_reg_dom"/>
</dbReference>
<dbReference type="InterPro" id="IPR001138">
    <property type="entry name" value="Zn2Cys6_DnaBD"/>
</dbReference>
<dbReference type="CDD" id="cd00067">
    <property type="entry name" value="GAL4"/>
    <property type="match status" value="1"/>
</dbReference>
<dbReference type="SMART" id="SM00066">
    <property type="entry name" value="GAL4"/>
    <property type="match status" value="1"/>
</dbReference>
<gene>
    <name evidence="6" type="ORF">JMJ77_002883</name>
</gene>
<dbReference type="PROSITE" id="PS50048">
    <property type="entry name" value="ZN2_CY6_FUNGAL_2"/>
    <property type="match status" value="1"/>
</dbReference>
<name>A0A9P7QTF4_9PEZI</name>
<feature type="region of interest" description="Disordered" evidence="4">
    <location>
        <begin position="104"/>
        <end position="128"/>
    </location>
</feature>